<keyword evidence="1" id="KW-0175">Coiled coil</keyword>
<evidence type="ECO:0000256" key="1">
    <source>
        <dbReference type="SAM" id="Coils"/>
    </source>
</evidence>
<feature type="coiled-coil region" evidence="1">
    <location>
        <begin position="436"/>
        <end position="463"/>
    </location>
</feature>
<evidence type="ECO:0000313" key="3">
    <source>
        <dbReference type="Proteomes" id="UP000254866"/>
    </source>
</evidence>
<dbReference type="OrthoDB" id="3528416at2759"/>
<dbReference type="EMBL" id="NPIC01000003">
    <property type="protein sequence ID" value="RDL37011.1"/>
    <property type="molecule type" value="Genomic_DNA"/>
</dbReference>
<organism evidence="2 3">
    <name type="scientific">Venustampulla echinocandica</name>
    <dbReference type="NCBI Taxonomy" id="2656787"/>
    <lineage>
        <taxon>Eukaryota</taxon>
        <taxon>Fungi</taxon>
        <taxon>Dikarya</taxon>
        <taxon>Ascomycota</taxon>
        <taxon>Pezizomycotina</taxon>
        <taxon>Leotiomycetes</taxon>
        <taxon>Helotiales</taxon>
        <taxon>Pleuroascaceae</taxon>
        <taxon>Venustampulla</taxon>
    </lineage>
</organism>
<reference evidence="2 3" key="1">
    <citation type="journal article" date="2018" name="IMA Fungus">
        <title>IMA Genome-F 9: Draft genome sequence of Annulohypoxylon stygium, Aspergillus mulundensis, Berkeleyomyces basicola (syn. Thielaviopsis basicola), Ceratocystis smalleyi, two Cercospora beticola strains, Coleophoma cylindrospora, Fusarium fracticaudum, Phialophora cf. hyalina, and Morchella septimelata.</title>
        <authorList>
            <person name="Wingfield B.D."/>
            <person name="Bills G.F."/>
            <person name="Dong Y."/>
            <person name="Huang W."/>
            <person name="Nel W.J."/>
            <person name="Swalarsk-Parry B.S."/>
            <person name="Vaghefi N."/>
            <person name="Wilken P.M."/>
            <person name="An Z."/>
            <person name="de Beer Z.W."/>
            <person name="De Vos L."/>
            <person name="Chen L."/>
            <person name="Duong T.A."/>
            <person name="Gao Y."/>
            <person name="Hammerbacher A."/>
            <person name="Kikkert J.R."/>
            <person name="Li Y."/>
            <person name="Li H."/>
            <person name="Li K."/>
            <person name="Li Q."/>
            <person name="Liu X."/>
            <person name="Ma X."/>
            <person name="Naidoo K."/>
            <person name="Pethybridge S.J."/>
            <person name="Sun J."/>
            <person name="Steenkamp E.T."/>
            <person name="van der Nest M.A."/>
            <person name="van Wyk S."/>
            <person name="Wingfield M.J."/>
            <person name="Xiong C."/>
            <person name="Yue Q."/>
            <person name="Zhang X."/>
        </authorList>
    </citation>
    <scope>NUCLEOTIDE SEQUENCE [LARGE SCALE GENOMIC DNA]</scope>
    <source>
        <strain evidence="2 3">BP 5553</strain>
    </source>
</reference>
<dbReference type="AlphaFoldDB" id="A0A370TNB2"/>
<protein>
    <submittedName>
        <fullName evidence="2">Uncharacterized protein</fullName>
    </submittedName>
</protein>
<evidence type="ECO:0000313" key="2">
    <source>
        <dbReference type="EMBL" id="RDL37011.1"/>
    </source>
</evidence>
<accession>A0A370TNB2</accession>
<gene>
    <name evidence="2" type="ORF">BP5553_04444</name>
</gene>
<dbReference type="GeneID" id="43597293"/>
<proteinExistence type="predicted"/>
<keyword evidence="3" id="KW-1185">Reference proteome</keyword>
<name>A0A370TNB2_9HELO</name>
<dbReference type="RefSeq" id="XP_031869667.1">
    <property type="nucleotide sequence ID" value="XM_032013067.1"/>
</dbReference>
<dbReference type="Proteomes" id="UP000254866">
    <property type="component" value="Unassembled WGS sequence"/>
</dbReference>
<sequence>MSTEDDLEEVYQMLSRSFSEDERLEMQQIHDFEEEHRLADEEDWEIQEAVARQQVREQMQNRLSGDFEFATSWINSLENQQSKIQDLGRDDLKGAGVGDDTRQLPVADLGTKLERYLIKWRMSEGGENEEPNKLQDNTDTEWVMAASVVKRTASLLQTDAYRLLRLIAYLTGQECELQQADVNWMAPYLEGHLKLVKGDYDDDMYHQSQEGYVEGLGLEHLPTCHADGWMSLDLEPTDGREQAGKPSIQFSMPGFSAARREAVANISIQKPKDEELDDQSPHRKYAREAFELSAQQLERNSELHEYRAPDSSLQGLGTITHVEVATASHSYEQRKQLDSDVIDRVRGIADELAKGKTVLEGGLVEALDVGDKLIKSNASLEGNLVNVLYRLDEETKWRKVAEKQIHVLSRELHQERTIIQKLSDQREAITSHIRANREFRATRDSLKEQLEGARSRLADERRDPELELEDIIEVEMLQAAIDDLESEKERAWLEFVAPLDGIAATEMAKADGCGRTKAVERGAAHDDICLYCDTEYCQGCSGFARNGGS</sequence>
<comment type="caution">
    <text evidence="2">The sequence shown here is derived from an EMBL/GenBank/DDBJ whole genome shotgun (WGS) entry which is preliminary data.</text>
</comment>